<dbReference type="PANTHER" id="PTHR42852:SF13">
    <property type="entry name" value="PROTEIN DIPZ"/>
    <property type="match status" value="1"/>
</dbReference>
<sequence>MPLLRQAVKDWRITYPVVADNEYAIWNAFGNQYWPAHYIFDARGQLRYTAFGEGDYARQEQVIQQLLQESKA</sequence>
<dbReference type="EMBL" id="LR134162">
    <property type="protein sequence ID" value="VEA98918.1"/>
    <property type="molecule type" value="Genomic_DNA"/>
</dbReference>
<evidence type="ECO:0000313" key="1">
    <source>
        <dbReference type="EMBL" id="VEA98918.1"/>
    </source>
</evidence>
<proteinExistence type="predicted"/>
<evidence type="ECO:0000313" key="2">
    <source>
        <dbReference type="Proteomes" id="UP000282433"/>
    </source>
</evidence>
<reference evidence="1 2" key="1">
    <citation type="submission" date="2018-12" db="EMBL/GenBank/DDBJ databases">
        <authorList>
            <consortium name="Pathogen Informatics"/>
        </authorList>
    </citation>
    <scope>NUCLEOTIDE SEQUENCE [LARGE SCALE GENOMIC DNA]</scope>
    <source>
        <strain evidence="1 2">NCTC13635</strain>
    </source>
</reference>
<dbReference type="Proteomes" id="UP000282433">
    <property type="component" value="Chromosome"/>
</dbReference>
<dbReference type="InterPro" id="IPR050553">
    <property type="entry name" value="Thioredoxin_ResA/DsbE_sf"/>
</dbReference>
<dbReference type="Gene3D" id="3.40.30.10">
    <property type="entry name" value="Glutaredoxin"/>
    <property type="match status" value="1"/>
</dbReference>
<organism evidence="1 2">
    <name type="scientific">Klebsiella pneumoniae</name>
    <dbReference type="NCBI Taxonomy" id="573"/>
    <lineage>
        <taxon>Bacteria</taxon>
        <taxon>Pseudomonadati</taxon>
        <taxon>Pseudomonadota</taxon>
        <taxon>Gammaproteobacteria</taxon>
        <taxon>Enterobacterales</taxon>
        <taxon>Enterobacteriaceae</taxon>
        <taxon>Klebsiella/Raoultella group</taxon>
        <taxon>Klebsiella</taxon>
        <taxon>Klebsiella pneumoniae complex</taxon>
    </lineage>
</organism>
<dbReference type="AlphaFoldDB" id="A0A3S4HM29"/>
<dbReference type="SUPFAM" id="SSF52833">
    <property type="entry name" value="Thioredoxin-like"/>
    <property type="match status" value="1"/>
</dbReference>
<dbReference type="PANTHER" id="PTHR42852">
    <property type="entry name" value="THIOL:DISULFIDE INTERCHANGE PROTEIN DSBE"/>
    <property type="match status" value="1"/>
</dbReference>
<accession>A0A3S4HM29</accession>
<protein>
    <submittedName>
        <fullName evidence="1">Cytochrome c biogenesis protein/redoxin</fullName>
    </submittedName>
</protein>
<gene>
    <name evidence="1" type="primary">dipZ_2</name>
    <name evidence="1" type="ORF">NCTC13635_00168</name>
</gene>
<dbReference type="InterPro" id="IPR036249">
    <property type="entry name" value="Thioredoxin-like_sf"/>
</dbReference>
<name>A0A3S4HM29_KLEPN</name>